<reference evidence="1" key="2">
    <citation type="journal article" date="2015" name="Fish Shellfish Immunol.">
        <title>Early steps in the European eel (Anguilla anguilla)-Vibrio vulnificus interaction in the gills: Role of the RtxA13 toxin.</title>
        <authorList>
            <person name="Callol A."/>
            <person name="Pajuelo D."/>
            <person name="Ebbesson L."/>
            <person name="Teles M."/>
            <person name="MacKenzie S."/>
            <person name="Amaro C."/>
        </authorList>
    </citation>
    <scope>NUCLEOTIDE SEQUENCE</scope>
</reference>
<proteinExistence type="predicted"/>
<reference evidence="1" key="1">
    <citation type="submission" date="2014-11" db="EMBL/GenBank/DDBJ databases">
        <authorList>
            <person name="Amaro Gonzalez C."/>
        </authorList>
    </citation>
    <scope>NUCLEOTIDE SEQUENCE</scope>
</reference>
<dbReference type="EMBL" id="GBXM01049697">
    <property type="protein sequence ID" value="JAH58880.1"/>
    <property type="molecule type" value="Transcribed_RNA"/>
</dbReference>
<evidence type="ECO:0000313" key="1">
    <source>
        <dbReference type="EMBL" id="JAH58880.1"/>
    </source>
</evidence>
<accession>A0A0E9U137</accession>
<protein>
    <submittedName>
        <fullName evidence="1">Uncharacterized protein</fullName>
    </submittedName>
</protein>
<name>A0A0E9U137_ANGAN</name>
<sequence>MLWFSQSKVCGKVFMCIVEERSCDHFKLCSANVSSAQSTGHNPPKVSFWRKLDFEMYIFPLFATPFCGSEGNLKACEQVRVTSAEPEQVWKL</sequence>
<dbReference type="AlphaFoldDB" id="A0A0E9U137"/>
<organism evidence="1">
    <name type="scientific">Anguilla anguilla</name>
    <name type="common">European freshwater eel</name>
    <name type="synonym">Muraena anguilla</name>
    <dbReference type="NCBI Taxonomy" id="7936"/>
    <lineage>
        <taxon>Eukaryota</taxon>
        <taxon>Metazoa</taxon>
        <taxon>Chordata</taxon>
        <taxon>Craniata</taxon>
        <taxon>Vertebrata</taxon>
        <taxon>Euteleostomi</taxon>
        <taxon>Actinopterygii</taxon>
        <taxon>Neopterygii</taxon>
        <taxon>Teleostei</taxon>
        <taxon>Anguilliformes</taxon>
        <taxon>Anguillidae</taxon>
        <taxon>Anguilla</taxon>
    </lineage>
</organism>